<dbReference type="SUPFAM" id="SSF47413">
    <property type="entry name" value="lambda repressor-like DNA-binding domains"/>
    <property type="match status" value="1"/>
</dbReference>
<dbReference type="SMART" id="SM00530">
    <property type="entry name" value="HTH_XRE"/>
    <property type="match status" value="1"/>
</dbReference>
<dbReference type="Proteomes" id="UP000322927">
    <property type="component" value="Chromosome"/>
</dbReference>
<dbReference type="Gene3D" id="1.10.260.40">
    <property type="entry name" value="lambda repressor-like DNA-binding domains"/>
    <property type="match status" value="1"/>
</dbReference>
<dbReference type="GO" id="GO:0003677">
    <property type="term" value="F:DNA binding"/>
    <property type="evidence" value="ECO:0007669"/>
    <property type="project" value="InterPro"/>
</dbReference>
<feature type="domain" description="HTH cro/C1-type" evidence="1">
    <location>
        <begin position="20"/>
        <end position="73"/>
    </location>
</feature>
<dbReference type="RefSeq" id="WP_150219736.1">
    <property type="nucleotide sequence ID" value="NZ_CP029192.1"/>
</dbReference>
<dbReference type="PROSITE" id="PS50943">
    <property type="entry name" value="HTH_CROC1"/>
    <property type="match status" value="1"/>
</dbReference>
<dbReference type="EMBL" id="CP029192">
    <property type="protein sequence ID" value="QES37517.1"/>
    <property type="molecule type" value="Genomic_DNA"/>
</dbReference>
<dbReference type="AlphaFoldDB" id="A0A5P2C531"/>
<evidence type="ECO:0000259" key="1">
    <source>
        <dbReference type="PROSITE" id="PS50943"/>
    </source>
</evidence>
<dbReference type="InterPro" id="IPR001387">
    <property type="entry name" value="Cro/C1-type_HTH"/>
</dbReference>
<reference evidence="2 3" key="1">
    <citation type="submission" date="2018-05" db="EMBL/GenBank/DDBJ databases">
        <title>Streptomyces venezuelae.</title>
        <authorList>
            <person name="Kim W."/>
            <person name="Lee N."/>
            <person name="Cho B.-K."/>
        </authorList>
    </citation>
    <scope>NUCLEOTIDE SEQUENCE [LARGE SCALE GENOMIC DNA]</scope>
    <source>
        <strain evidence="2 3">ATCC 14584</strain>
    </source>
</reference>
<evidence type="ECO:0000313" key="3">
    <source>
        <dbReference type="Proteomes" id="UP000322927"/>
    </source>
</evidence>
<protein>
    <submittedName>
        <fullName evidence="2">XRE family transcriptional regulator</fullName>
    </submittedName>
</protein>
<accession>A0A5P2C531</accession>
<organism evidence="2 3">
    <name type="scientific">Streptomyces venezuelae</name>
    <dbReference type="NCBI Taxonomy" id="54571"/>
    <lineage>
        <taxon>Bacteria</taxon>
        <taxon>Bacillati</taxon>
        <taxon>Actinomycetota</taxon>
        <taxon>Actinomycetes</taxon>
        <taxon>Kitasatosporales</taxon>
        <taxon>Streptomycetaceae</taxon>
        <taxon>Streptomyces</taxon>
    </lineage>
</organism>
<dbReference type="OrthoDB" id="3626489at2"/>
<evidence type="ECO:0000313" key="2">
    <source>
        <dbReference type="EMBL" id="QES37517.1"/>
    </source>
</evidence>
<dbReference type="InterPro" id="IPR010982">
    <property type="entry name" value="Lambda_DNA-bd_dom_sf"/>
</dbReference>
<dbReference type="Pfam" id="PF13560">
    <property type="entry name" value="HTH_31"/>
    <property type="match status" value="1"/>
</dbReference>
<sequence length="479" mass="50851">MSVGTSPAVDAGWGEFGRLLRFHRRRAGLTQLQLGRRVGYHHSFISRLEGGLREPPFDLVNRLDAVLGAGGGLVALIASPPAAPCAPGLLPTAPTLFSPIPGGDAPDVDSPGVLSGDTPSLTAQPWPSRLPAEGLACPLHGRVGCATPDREAVTDLLAGLTGPYDRVGETAGAEAELLHGLTAVLACLIREAFGRASDACASTVERLLRGVARWAEAVNAGGRLPSGQLRLAAQYAQVAGRLRMERGQGGVAMAWFGHGLRWADAARDAEARATLLSDMSTLVRLDGDPASMLGYAQAIGAVDGKRRWMMTLADLYQARAYALGHDVAACRRHLSTARRRFARLDDRDRLEAPWLSGAEGVLRVESAVGGALRDLAVVTGDRAVARRAVEATARSYALLPPVMRSTRLLLTLRLADSWACAGDPVAAVTLAGPVLEEAVGARELMVAVELRGLHRRLAGRWGDLPEVREYRERARAVSE</sequence>
<proteinExistence type="predicted"/>
<dbReference type="CDD" id="cd00093">
    <property type="entry name" value="HTH_XRE"/>
    <property type="match status" value="1"/>
</dbReference>
<gene>
    <name evidence="2" type="ORF">DEJ48_32585</name>
</gene>
<name>A0A5P2C531_STRVZ</name>